<accession>A0ABV2TP61</accession>
<keyword evidence="1" id="KW-0732">Signal</keyword>
<feature type="domain" description="Peptidase S1" evidence="2">
    <location>
        <begin position="30"/>
        <end position="282"/>
    </location>
</feature>
<evidence type="ECO:0000313" key="3">
    <source>
        <dbReference type="EMBL" id="MET7014923.1"/>
    </source>
</evidence>
<dbReference type="PANTHER" id="PTHR24260:SF136">
    <property type="entry name" value="GH08193P-RELATED"/>
    <property type="match status" value="1"/>
</dbReference>
<dbReference type="NCBIfam" id="TIGR02595">
    <property type="entry name" value="PEP_CTERM"/>
    <property type="match status" value="1"/>
</dbReference>
<sequence>MKSLAGCAQRRFTLFFGLLAALFSQSGQAIVGGIGVDANTAGSFWSGVVSISIGGGVYSGVLLDNGYILTAAHVAASGVSNPGGLTVNFNAGSSLSQSISAESVTVYSGYTGTKVGSDGFWHDDLALIKLSSAAPSSATGYSLYSGSSVTTNTTMTLVGYGGSASVKRVGQNKIDYLVADDDGTTKTEILLFDFDGSTNATNVMGGGTLGANVEAQYAGGDSGSPMFVQVNGQWQLIGIASFNGTVKNSDGTPYSTSNTTFGSIGGATSVAAYSSWINTVSAVPEPQSYAMLLAGLGLLGLCVRRRSS</sequence>
<dbReference type="InterPro" id="IPR013424">
    <property type="entry name" value="Ice-binding_C"/>
</dbReference>
<dbReference type="EMBL" id="JBEWZI010000012">
    <property type="protein sequence ID" value="MET7014923.1"/>
    <property type="molecule type" value="Genomic_DNA"/>
</dbReference>
<dbReference type="SMART" id="SM00020">
    <property type="entry name" value="Tryp_SPc"/>
    <property type="match status" value="1"/>
</dbReference>
<dbReference type="PRINTS" id="PR00722">
    <property type="entry name" value="CHYMOTRYPSIN"/>
</dbReference>
<dbReference type="InterPro" id="IPR051333">
    <property type="entry name" value="CLIP_Serine_Protease"/>
</dbReference>
<dbReference type="RefSeq" id="WP_354601386.1">
    <property type="nucleotide sequence ID" value="NZ_JBEWZI010000012.1"/>
</dbReference>
<feature type="chain" id="PRO_5047222667" evidence="1">
    <location>
        <begin position="30"/>
        <end position="308"/>
    </location>
</feature>
<keyword evidence="3" id="KW-0378">Hydrolase</keyword>
<evidence type="ECO:0000313" key="4">
    <source>
        <dbReference type="Proteomes" id="UP001549691"/>
    </source>
</evidence>
<dbReference type="InterPro" id="IPR001314">
    <property type="entry name" value="Peptidase_S1A"/>
</dbReference>
<keyword evidence="4" id="KW-1185">Reference proteome</keyword>
<feature type="signal peptide" evidence="1">
    <location>
        <begin position="1"/>
        <end position="29"/>
    </location>
</feature>
<reference evidence="3 4" key="1">
    <citation type="submission" date="2024-07" db="EMBL/GenBank/DDBJ databases">
        <title>Uliginosibacterium flavum JJ3220;KACC:17644.</title>
        <authorList>
            <person name="Kim M.K."/>
        </authorList>
    </citation>
    <scope>NUCLEOTIDE SEQUENCE [LARGE SCALE GENOMIC DNA]</scope>
    <source>
        <strain evidence="3 4">KACC:17644</strain>
    </source>
</reference>
<dbReference type="SUPFAM" id="SSF50494">
    <property type="entry name" value="Trypsin-like serine proteases"/>
    <property type="match status" value="1"/>
</dbReference>
<gene>
    <name evidence="3" type="ORF">ABXR19_12040</name>
</gene>
<dbReference type="PANTHER" id="PTHR24260">
    <property type="match status" value="1"/>
</dbReference>
<evidence type="ECO:0000259" key="2">
    <source>
        <dbReference type="PROSITE" id="PS50240"/>
    </source>
</evidence>
<proteinExistence type="predicted"/>
<protein>
    <submittedName>
        <fullName evidence="3">Trypsin-like serine protease</fullName>
        <ecNumber evidence="3">3.4.21.-</ecNumber>
    </submittedName>
</protein>
<name>A0ABV2TP61_9RHOO</name>
<evidence type="ECO:0000256" key="1">
    <source>
        <dbReference type="SAM" id="SignalP"/>
    </source>
</evidence>
<dbReference type="Pfam" id="PF07589">
    <property type="entry name" value="PEP-CTERM"/>
    <property type="match status" value="1"/>
</dbReference>
<comment type="caution">
    <text evidence="3">The sequence shown here is derived from an EMBL/GenBank/DDBJ whole genome shotgun (WGS) entry which is preliminary data.</text>
</comment>
<dbReference type="GO" id="GO:0016787">
    <property type="term" value="F:hydrolase activity"/>
    <property type="evidence" value="ECO:0007669"/>
    <property type="project" value="UniProtKB-KW"/>
</dbReference>
<dbReference type="InterPro" id="IPR001254">
    <property type="entry name" value="Trypsin_dom"/>
</dbReference>
<dbReference type="Proteomes" id="UP001549691">
    <property type="component" value="Unassembled WGS sequence"/>
</dbReference>
<organism evidence="3 4">
    <name type="scientific">Uliginosibacterium flavum</name>
    <dbReference type="NCBI Taxonomy" id="1396831"/>
    <lineage>
        <taxon>Bacteria</taxon>
        <taxon>Pseudomonadati</taxon>
        <taxon>Pseudomonadota</taxon>
        <taxon>Betaproteobacteria</taxon>
        <taxon>Rhodocyclales</taxon>
        <taxon>Zoogloeaceae</taxon>
        <taxon>Uliginosibacterium</taxon>
    </lineage>
</organism>
<dbReference type="PROSITE" id="PS50240">
    <property type="entry name" value="TRYPSIN_DOM"/>
    <property type="match status" value="1"/>
</dbReference>
<dbReference type="InterPro" id="IPR043504">
    <property type="entry name" value="Peptidase_S1_PA_chymotrypsin"/>
</dbReference>
<dbReference type="Gene3D" id="2.40.10.10">
    <property type="entry name" value="Trypsin-like serine proteases"/>
    <property type="match status" value="1"/>
</dbReference>
<dbReference type="InterPro" id="IPR009003">
    <property type="entry name" value="Peptidase_S1_PA"/>
</dbReference>
<dbReference type="Pfam" id="PF00089">
    <property type="entry name" value="Trypsin"/>
    <property type="match status" value="1"/>
</dbReference>
<dbReference type="EC" id="3.4.21.-" evidence="3"/>